<name>A0A3B0RVH9_9ZZZZ</name>
<dbReference type="GO" id="GO:0046872">
    <property type="term" value="F:metal ion binding"/>
    <property type="evidence" value="ECO:0007669"/>
    <property type="project" value="InterPro"/>
</dbReference>
<accession>A0A3B0RVH9</accession>
<dbReference type="InterPro" id="IPR024344">
    <property type="entry name" value="MDMPI_metal-binding"/>
</dbReference>
<dbReference type="PANTHER" id="PTHR40758">
    <property type="entry name" value="CONSERVED PROTEIN"/>
    <property type="match status" value="1"/>
</dbReference>
<dbReference type="SUPFAM" id="SSF109854">
    <property type="entry name" value="DinB/YfiT-like putative metalloenzymes"/>
    <property type="match status" value="1"/>
</dbReference>
<dbReference type="GO" id="GO:0005886">
    <property type="term" value="C:plasma membrane"/>
    <property type="evidence" value="ECO:0007669"/>
    <property type="project" value="TreeGrafter"/>
</dbReference>
<dbReference type="Pfam" id="PF11716">
    <property type="entry name" value="MDMPI_N"/>
    <property type="match status" value="1"/>
</dbReference>
<feature type="non-terminal residue" evidence="2">
    <location>
        <position position="219"/>
    </location>
</feature>
<proteinExistence type="predicted"/>
<dbReference type="AlphaFoldDB" id="A0A3B0RVH9"/>
<gene>
    <name evidence="2" type="ORF">MNBD_ACTINO01-1448</name>
</gene>
<evidence type="ECO:0000259" key="1">
    <source>
        <dbReference type="Pfam" id="PF11716"/>
    </source>
</evidence>
<organism evidence="2">
    <name type="scientific">hydrothermal vent metagenome</name>
    <dbReference type="NCBI Taxonomy" id="652676"/>
    <lineage>
        <taxon>unclassified sequences</taxon>
        <taxon>metagenomes</taxon>
        <taxon>ecological metagenomes</taxon>
    </lineage>
</organism>
<evidence type="ECO:0000313" key="2">
    <source>
        <dbReference type="EMBL" id="VAV97480.1"/>
    </source>
</evidence>
<sequence length="219" mass="24206">MEITEHITIVGREAELFAAAAREGGLDADIETCPGWNMRDLVRHLSEIHLWAAAHVAQPHDKPWVDDLAELTEFWPDLAVFWPEDNDLIDHYLDTNANLVGALESAPLDVESFTFLPAPSPLAMWARRQAHETAIHRFDAENAAGISSSFDPAFASDGVDEMVSGFAPRANEFPTMSTQTMVVHAEDTDDRWHLTFTPDGITTVRDVRPADVTLTGEAS</sequence>
<protein>
    <recommendedName>
        <fullName evidence="1">Mycothiol-dependent maleylpyruvate isomerase metal-binding domain-containing protein</fullName>
    </recommendedName>
</protein>
<dbReference type="EMBL" id="UOEI01000209">
    <property type="protein sequence ID" value="VAV97480.1"/>
    <property type="molecule type" value="Genomic_DNA"/>
</dbReference>
<reference evidence="2" key="1">
    <citation type="submission" date="2018-06" db="EMBL/GenBank/DDBJ databases">
        <authorList>
            <person name="Zhirakovskaya E."/>
        </authorList>
    </citation>
    <scope>NUCLEOTIDE SEQUENCE</scope>
</reference>
<dbReference type="InterPro" id="IPR034660">
    <property type="entry name" value="DinB/YfiT-like"/>
</dbReference>
<dbReference type="NCBIfam" id="TIGR03083">
    <property type="entry name" value="maleylpyruvate isomerase family mycothiol-dependent enzyme"/>
    <property type="match status" value="1"/>
</dbReference>
<dbReference type="InterPro" id="IPR017517">
    <property type="entry name" value="Maleyloyr_isom"/>
</dbReference>
<feature type="domain" description="Mycothiol-dependent maleylpyruvate isomerase metal-binding" evidence="1">
    <location>
        <begin position="13"/>
        <end position="140"/>
    </location>
</feature>
<dbReference type="PANTHER" id="PTHR40758:SF1">
    <property type="entry name" value="CONSERVED PROTEIN"/>
    <property type="match status" value="1"/>
</dbReference>